<keyword evidence="2" id="KW-1185">Reference proteome</keyword>
<reference evidence="1 2" key="1">
    <citation type="submission" date="2018-05" db="EMBL/GenBank/DDBJ databases">
        <title>Reference genomes for bee gut microbiota database.</title>
        <authorList>
            <person name="Ellegaard K.M."/>
        </authorList>
    </citation>
    <scope>NUCLEOTIDE SEQUENCE [LARGE SCALE GENOMIC DNA]</scope>
    <source>
        <strain evidence="1 2">ESL0184</strain>
    </source>
</reference>
<organism evidence="1 2">
    <name type="scientific">Lactobacillus melliventris</name>
    <dbReference type="NCBI Taxonomy" id="1218507"/>
    <lineage>
        <taxon>Bacteria</taxon>
        <taxon>Bacillati</taxon>
        <taxon>Bacillota</taxon>
        <taxon>Bacilli</taxon>
        <taxon>Lactobacillales</taxon>
        <taxon>Lactobacillaceae</taxon>
        <taxon>Lactobacillus</taxon>
    </lineage>
</organism>
<name>A0ABX5N618_9LACO</name>
<sequence>MEWYGFTNDEVFVSIMENKKYCKAILQAILPELKIKTIKTIEPQKVLGTKFDHASKDVRLDIAGYR</sequence>
<dbReference type="EMBL" id="QGLG01000001">
    <property type="protein sequence ID" value="PXY86168.1"/>
    <property type="molecule type" value="Genomic_DNA"/>
</dbReference>
<comment type="caution">
    <text evidence="1">The sequence shown here is derived from an EMBL/GenBank/DDBJ whole genome shotgun (WGS) entry which is preliminary data.</text>
</comment>
<gene>
    <name evidence="1" type="ORF">DK873_01055</name>
</gene>
<evidence type="ECO:0000313" key="1">
    <source>
        <dbReference type="EMBL" id="PXY86168.1"/>
    </source>
</evidence>
<proteinExistence type="predicted"/>
<dbReference type="RefSeq" id="WP_110445477.1">
    <property type="nucleotide sequence ID" value="NZ_QGLG01000001.1"/>
</dbReference>
<accession>A0ABX5N618</accession>
<dbReference type="Proteomes" id="UP000247698">
    <property type="component" value="Unassembled WGS sequence"/>
</dbReference>
<protein>
    <submittedName>
        <fullName evidence="1">Uncharacterized protein</fullName>
    </submittedName>
</protein>
<evidence type="ECO:0000313" key="2">
    <source>
        <dbReference type="Proteomes" id="UP000247698"/>
    </source>
</evidence>